<accession>A0A9L0IF29</accession>
<sequence length="79" mass="9019">MVLEVVTGKKVERWSQGGWRLEEGESPSLFYPNTIAARDRSEGLPAVLSGKFRSPRFIAFKWLPLKIIYQSGIFWDGMS</sequence>
<reference evidence="1 2" key="1">
    <citation type="journal article" date="2020" name="Nat. Commun.">
        <title>Donkey genomes provide new insights into domestication and selection for coat color.</title>
        <authorList>
            <person name="Wang"/>
            <person name="C."/>
            <person name="Li"/>
            <person name="H."/>
            <person name="Guo"/>
            <person name="Y."/>
            <person name="Huang"/>
            <person name="J."/>
            <person name="Sun"/>
            <person name="Y."/>
            <person name="Min"/>
            <person name="J."/>
            <person name="Wang"/>
            <person name="J."/>
            <person name="Fang"/>
            <person name="X."/>
            <person name="Zhao"/>
            <person name="Z."/>
            <person name="Wang"/>
            <person name="S."/>
            <person name="Zhang"/>
            <person name="Y."/>
            <person name="Liu"/>
            <person name="Q."/>
            <person name="Jiang"/>
            <person name="Q."/>
            <person name="Wang"/>
            <person name="X."/>
            <person name="Guo"/>
            <person name="Y."/>
            <person name="Yang"/>
            <person name="C."/>
            <person name="Wang"/>
            <person name="Y."/>
            <person name="Tian"/>
            <person name="F."/>
            <person name="Zhuang"/>
            <person name="G."/>
            <person name="Fan"/>
            <person name="Y."/>
            <person name="Gao"/>
            <person name="Q."/>
            <person name="Li"/>
            <person name="Y."/>
            <person name="Ju"/>
            <person name="Z."/>
            <person name="Li"/>
            <person name="J."/>
            <person name="Li"/>
            <person name="R."/>
            <person name="Hou"/>
            <person name="M."/>
            <person name="Yang"/>
            <person name="G."/>
            <person name="Liu"/>
            <person name="G."/>
            <person name="Liu"/>
            <person name="W."/>
            <person name="Guo"/>
            <person name="J."/>
            <person name="Pan"/>
            <person name="S."/>
            <person name="Fan"/>
            <person name="G."/>
            <person name="Zhang"/>
            <person name="W."/>
            <person name="Zhang"/>
            <person name="R."/>
            <person name="Yu"/>
            <person name="J."/>
            <person name="Zhang"/>
            <person name="X."/>
            <person name="Yin"/>
            <person name="Q."/>
            <person name="Ji"/>
            <person name="C."/>
            <person name="Jin"/>
            <person name="Y."/>
            <person name="Yue"/>
            <person name="G."/>
            <person name="Liu"/>
            <person name="M."/>
            <person name="Xu"/>
            <person name="J."/>
            <person name="Liu"/>
            <person name="S."/>
            <person name="Jordana"/>
            <person name="J."/>
            <person name="Noce"/>
            <person name="A."/>
            <person name="Amills"/>
            <person name="M."/>
            <person name="Wu"/>
            <person name="D.D."/>
            <person name="Li"/>
            <person name="S."/>
            <person name="Zhou"/>
            <person name="X. and Zhong"/>
            <person name="J."/>
        </authorList>
    </citation>
    <scope>NUCLEOTIDE SEQUENCE [LARGE SCALE GENOMIC DNA]</scope>
</reference>
<proteinExistence type="predicted"/>
<protein>
    <submittedName>
        <fullName evidence="1">Uncharacterized protein</fullName>
    </submittedName>
</protein>
<dbReference type="Ensembl" id="ENSEAST00005059095.1">
    <property type="protein sequence ID" value="ENSEASP00005036380.1"/>
    <property type="gene ID" value="ENSEASG00005033742.1"/>
</dbReference>
<evidence type="ECO:0000313" key="1">
    <source>
        <dbReference type="Ensembl" id="ENSEASP00005036380.1"/>
    </source>
</evidence>
<dbReference type="AlphaFoldDB" id="A0A9L0IF29"/>
<keyword evidence="2" id="KW-1185">Reference proteome</keyword>
<reference evidence="1" key="3">
    <citation type="submission" date="2025-09" db="UniProtKB">
        <authorList>
            <consortium name="Ensembl"/>
        </authorList>
    </citation>
    <scope>IDENTIFICATION</scope>
</reference>
<dbReference type="Proteomes" id="UP000694387">
    <property type="component" value="Chromosome 16"/>
</dbReference>
<reference evidence="1" key="2">
    <citation type="submission" date="2025-08" db="UniProtKB">
        <authorList>
            <consortium name="Ensembl"/>
        </authorList>
    </citation>
    <scope>IDENTIFICATION</scope>
</reference>
<evidence type="ECO:0000313" key="2">
    <source>
        <dbReference type="Proteomes" id="UP000694387"/>
    </source>
</evidence>
<name>A0A9L0IF29_EQUAS</name>
<organism evidence="1 2">
    <name type="scientific">Equus asinus</name>
    <name type="common">Donkey</name>
    <name type="synonym">Equus africanus asinus</name>
    <dbReference type="NCBI Taxonomy" id="9793"/>
    <lineage>
        <taxon>Eukaryota</taxon>
        <taxon>Metazoa</taxon>
        <taxon>Chordata</taxon>
        <taxon>Craniata</taxon>
        <taxon>Vertebrata</taxon>
        <taxon>Euteleostomi</taxon>
        <taxon>Mammalia</taxon>
        <taxon>Eutheria</taxon>
        <taxon>Laurasiatheria</taxon>
        <taxon>Perissodactyla</taxon>
        <taxon>Equidae</taxon>
        <taxon>Equus</taxon>
    </lineage>
</organism>